<keyword evidence="9 17" id="KW-0732">Signal</keyword>
<dbReference type="Pfam" id="PF05730">
    <property type="entry name" value="CFEM"/>
    <property type="match status" value="2"/>
</dbReference>
<dbReference type="GO" id="GO:0098552">
    <property type="term" value="C:side of membrane"/>
    <property type="evidence" value="ECO:0007669"/>
    <property type="project" value="UniProtKB-KW"/>
</dbReference>
<feature type="binding site" description="axial binding residue" evidence="15">
    <location>
        <position position="224"/>
    </location>
    <ligand>
        <name>heme</name>
        <dbReference type="ChEBI" id="CHEBI:30413"/>
    </ligand>
    <ligandPart>
        <name>Fe</name>
        <dbReference type="ChEBI" id="CHEBI:18248"/>
    </ligandPart>
</feature>
<keyword evidence="8 15" id="KW-0479">Metal-binding</keyword>
<feature type="binding site" description="axial binding residue" evidence="15">
    <location>
        <position position="73"/>
    </location>
    <ligand>
        <name>heme</name>
        <dbReference type="ChEBI" id="CHEBI:30413"/>
    </ligand>
    <ligandPart>
        <name>Fe</name>
        <dbReference type="ChEBI" id="CHEBI:18248"/>
    </ligandPart>
</feature>
<feature type="chain" id="PRO_5035232316" description="CFEM domain-containing protein" evidence="17">
    <location>
        <begin position="22"/>
        <end position="566"/>
    </location>
</feature>
<evidence type="ECO:0000256" key="6">
    <source>
        <dbReference type="ARBA" id="ARBA00022617"/>
    </source>
</evidence>
<feature type="signal peptide" evidence="17">
    <location>
        <begin position="1"/>
        <end position="21"/>
    </location>
</feature>
<feature type="compositionally biased region" description="Low complexity" evidence="16">
    <location>
        <begin position="166"/>
        <end position="181"/>
    </location>
</feature>
<feature type="compositionally biased region" description="Low complexity" evidence="16">
    <location>
        <begin position="132"/>
        <end position="159"/>
    </location>
</feature>
<keyword evidence="5" id="KW-0964">Secreted</keyword>
<evidence type="ECO:0000313" key="20">
    <source>
        <dbReference type="Proteomes" id="UP000694255"/>
    </source>
</evidence>
<dbReference type="Proteomes" id="UP000694255">
    <property type="component" value="Unassembled WGS sequence"/>
</dbReference>
<evidence type="ECO:0000256" key="10">
    <source>
        <dbReference type="ARBA" id="ARBA00023004"/>
    </source>
</evidence>
<evidence type="ECO:0000256" key="5">
    <source>
        <dbReference type="ARBA" id="ARBA00022525"/>
    </source>
</evidence>
<feature type="compositionally biased region" description="Low complexity" evidence="16">
    <location>
        <begin position="378"/>
        <end position="389"/>
    </location>
</feature>
<dbReference type="GO" id="GO:0005576">
    <property type="term" value="C:extracellular region"/>
    <property type="evidence" value="ECO:0007669"/>
    <property type="project" value="UniProtKB-SubCell"/>
</dbReference>
<feature type="domain" description="CFEM" evidence="18">
    <location>
        <begin position="177"/>
        <end position="289"/>
    </location>
</feature>
<feature type="region of interest" description="Disordered" evidence="16">
    <location>
        <begin position="282"/>
        <end position="390"/>
    </location>
</feature>
<evidence type="ECO:0000259" key="18">
    <source>
        <dbReference type="PROSITE" id="PS52012"/>
    </source>
</evidence>
<evidence type="ECO:0000256" key="4">
    <source>
        <dbReference type="ARBA" id="ARBA00022475"/>
    </source>
</evidence>
<evidence type="ECO:0000256" key="7">
    <source>
        <dbReference type="ARBA" id="ARBA00022622"/>
    </source>
</evidence>
<sequence>MKSFTVASLAIALMALDAAVAEDDNPYTNYPPVPKTATINGFADRIYDNVAECAKGCLEKFKSTGSTPCPYWDTGCLCMMPQFGGPIGACIAEECQGGAVQTATSLAYSACSVAGVPSSYWFIPTTVKESLDAAATEEPSPTAEPEAETSTTDEPSSTSEPEDKSSTITTAPETTMTSTSTRPAVIRTASINGFADRIYEDVPECAKECLENQGTGNTPCPYWDTGCLCVMPQFAGPIGECIANGCKGKEVQSATSLAYSACSVAGVGAPYWMIPETVKESLDAAATEEPSSTADPEDEISATDEASSTADLEDEISTTDEASSTTDPTDESSEAPTTDPINESSEVPTTAPIVPTNSTSSNPVDPTSSIIDPEQTDSNSEVPNEESSSAIWGTNATSVIPTWTNIETVTKSAIITLTTTVCETNRNGSSSTTTKTLTLTEYSEVCDKVSCKAEHSSEISIITSCESAIKSIESAKSEAEKYHQSAVVTSCESAIQSISSVEQGAKVTLTSLLGPQEGATSTFHSLETAQPSDHTVEEFANDASSKRNLSTGIVGFLVLITFGIFV</sequence>
<keyword evidence="6 15" id="KW-0349">Heme</keyword>
<evidence type="ECO:0000256" key="1">
    <source>
        <dbReference type="ARBA" id="ARBA00004609"/>
    </source>
</evidence>
<dbReference type="OrthoDB" id="2496787at2759"/>
<name>A0A8J5QGU5_9ASCO</name>
<feature type="domain" description="CFEM" evidence="18">
    <location>
        <begin position="25"/>
        <end position="138"/>
    </location>
</feature>
<dbReference type="AlphaFoldDB" id="A0A8J5QGU5"/>
<proteinExistence type="inferred from homology"/>
<evidence type="ECO:0000256" key="15">
    <source>
        <dbReference type="PROSITE-ProRule" id="PRU01356"/>
    </source>
</evidence>
<dbReference type="PANTHER" id="PTHR37928:SF2">
    <property type="entry name" value="GPI ANCHORED CFEM DOMAIN PROTEIN (AFU_ORTHOLOGUE AFUA_6G10580)"/>
    <property type="match status" value="1"/>
</dbReference>
<evidence type="ECO:0000256" key="13">
    <source>
        <dbReference type="ARBA" id="ARBA00023180"/>
    </source>
</evidence>
<dbReference type="EMBL" id="JAGSYN010000094">
    <property type="protein sequence ID" value="KAG7664401.1"/>
    <property type="molecule type" value="Genomic_DNA"/>
</dbReference>
<keyword evidence="11" id="KW-0472">Membrane</keyword>
<feature type="region of interest" description="Disordered" evidence="16">
    <location>
        <begin position="131"/>
        <end position="183"/>
    </location>
</feature>
<keyword evidence="20" id="KW-1185">Reference proteome</keyword>
<evidence type="ECO:0000256" key="2">
    <source>
        <dbReference type="ARBA" id="ARBA00004613"/>
    </source>
</evidence>
<dbReference type="InterPro" id="IPR008427">
    <property type="entry name" value="Extracellular_membr_CFEM_dom"/>
</dbReference>
<dbReference type="RefSeq" id="XP_049264633.1">
    <property type="nucleotide sequence ID" value="XM_049405786.1"/>
</dbReference>
<dbReference type="SMART" id="SM00747">
    <property type="entry name" value="CFEM"/>
    <property type="match status" value="2"/>
</dbReference>
<evidence type="ECO:0000256" key="16">
    <source>
        <dbReference type="SAM" id="MobiDB-lite"/>
    </source>
</evidence>
<keyword evidence="4" id="KW-1003">Cell membrane</keyword>
<reference evidence="19 20" key="1">
    <citation type="journal article" date="2021" name="DNA Res.">
        <title>Genome analysis of Candida subhashii reveals its hybrid nature and dual mitochondrial genome conformations.</title>
        <authorList>
            <person name="Mixao V."/>
            <person name="Hegedusova E."/>
            <person name="Saus E."/>
            <person name="Pryszcz L.P."/>
            <person name="Cillingova A."/>
            <person name="Nosek J."/>
            <person name="Gabaldon T."/>
        </authorList>
    </citation>
    <scope>NUCLEOTIDE SEQUENCE [LARGE SCALE GENOMIC DNA]</scope>
    <source>
        <strain evidence="19 20">CBS 10753</strain>
    </source>
</reference>
<accession>A0A8J5QGU5</accession>
<dbReference type="PANTHER" id="PTHR37928">
    <property type="entry name" value="CFEM DOMAIN PROTEIN (AFU_ORTHOLOGUE AFUA_6G14090)"/>
    <property type="match status" value="1"/>
</dbReference>
<evidence type="ECO:0000256" key="9">
    <source>
        <dbReference type="ARBA" id="ARBA00022729"/>
    </source>
</evidence>
<protein>
    <recommendedName>
        <fullName evidence="18">CFEM domain-containing protein</fullName>
    </recommendedName>
</protein>
<keyword evidence="13" id="KW-0325">Glycoprotein</keyword>
<comment type="caution">
    <text evidence="19">The sequence shown here is derived from an EMBL/GenBank/DDBJ whole genome shotgun (WGS) entry which is preliminary data.</text>
</comment>
<comment type="similarity">
    <text evidence="3">Belongs to the RBT5 family.</text>
</comment>
<feature type="disulfide bond" evidence="15">
    <location>
        <begin position="229"/>
        <end position="262"/>
    </location>
</feature>
<evidence type="ECO:0000313" key="19">
    <source>
        <dbReference type="EMBL" id="KAG7664401.1"/>
    </source>
</evidence>
<feature type="disulfide bond" evidence="15">
    <location>
        <begin position="69"/>
        <end position="76"/>
    </location>
</feature>
<feature type="disulfide bond" evidence="15">
    <location>
        <begin position="220"/>
        <end position="227"/>
    </location>
</feature>
<organism evidence="19 20">
    <name type="scientific">[Candida] subhashii</name>
    <dbReference type="NCBI Taxonomy" id="561895"/>
    <lineage>
        <taxon>Eukaryota</taxon>
        <taxon>Fungi</taxon>
        <taxon>Dikarya</taxon>
        <taxon>Ascomycota</taxon>
        <taxon>Saccharomycotina</taxon>
        <taxon>Pichiomycetes</taxon>
        <taxon>Debaryomycetaceae</taxon>
        <taxon>Spathaspora</taxon>
    </lineage>
</organism>
<evidence type="ECO:0000256" key="3">
    <source>
        <dbReference type="ARBA" id="ARBA00010031"/>
    </source>
</evidence>
<gene>
    <name evidence="19" type="ORF">J8A68_002074</name>
</gene>
<keyword evidence="14" id="KW-0449">Lipoprotein</keyword>
<feature type="compositionally biased region" description="Polar residues" evidence="16">
    <location>
        <begin position="335"/>
        <end position="348"/>
    </location>
</feature>
<dbReference type="GeneID" id="73468875"/>
<dbReference type="GO" id="GO:0005886">
    <property type="term" value="C:plasma membrane"/>
    <property type="evidence" value="ECO:0007669"/>
    <property type="project" value="UniProtKB-SubCell"/>
</dbReference>
<keyword evidence="10 15" id="KW-0408">Iron</keyword>
<evidence type="ECO:0000256" key="17">
    <source>
        <dbReference type="SAM" id="SignalP"/>
    </source>
</evidence>
<evidence type="ECO:0000256" key="14">
    <source>
        <dbReference type="ARBA" id="ARBA00023288"/>
    </source>
</evidence>
<evidence type="ECO:0000256" key="8">
    <source>
        <dbReference type="ARBA" id="ARBA00022723"/>
    </source>
</evidence>
<dbReference type="InterPro" id="IPR051735">
    <property type="entry name" value="CFEM_domain"/>
</dbReference>
<dbReference type="GO" id="GO:0046872">
    <property type="term" value="F:metal ion binding"/>
    <property type="evidence" value="ECO:0007669"/>
    <property type="project" value="UniProtKB-UniRule"/>
</dbReference>
<evidence type="ECO:0000256" key="12">
    <source>
        <dbReference type="ARBA" id="ARBA00023157"/>
    </source>
</evidence>
<feature type="disulfide bond" evidence="15">
    <location>
        <begin position="78"/>
        <end position="111"/>
    </location>
</feature>
<keyword evidence="7" id="KW-0336">GPI-anchor</keyword>
<feature type="compositionally biased region" description="Polar residues" evidence="16">
    <location>
        <begin position="355"/>
        <end position="370"/>
    </location>
</feature>
<evidence type="ECO:0000256" key="11">
    <source>
        <dbReference type="ARBA" id="ARBA00023136"/>
    </source>
</evidence>
<comment type="caution">
    <text evidence="15">Lacks conserved residue(s) required for the propagation of feature annotation.</text>
</comment>
<keyword evidence="12 15" id="KW-1015">Disulfide bond</keyword>
<comment type="subcellular location">
    <subcellularLocation>
        <location evidence="1">Cell membrane</location>
        <topology evidence="1">Lipid-anchor</topology>
        <topology evidence="1">GPI-anchor</topology>
    </subcellularLocation>
    <subcellularLocation>
        <location evidence="2">Secreted</location>
    </subcellularLocation>
</comment>
<dbReference type="PROSITE" id="PS52012">
    <property type="entry name" value="CFEM"/>
    <property type="match status" value="2"/>
</dbReference>